<proteinExistence type="predicted"/>
<feature type="region of interest" description="Disordered" evidence="1">
    <location>
        <begin position="165"/>
        <end position="215"/>
    </location>
</feature>
<accession>A0A8H3BMP0</accession>
<evidence type="ECO:0000313" key="4">
    <source>
        <dbReference type="Proteomes" id="UP000663846"/>
    </source>
</evidence>
<dbReference type="EMBL" id="CAJMWS010000748">
    <property type="protein sequence ID" value="CAE6461628.1"/>
    <property type="molecule type" value="Genomic_DNA"/>
</dbReference>
<name>A0A8H3BMP0_9AGAM</name>
<sequence>SVTPRSGDYESLEIGHCIALAIFYGPNSVGVLYPDYFREMPLTVVAFALTIWQFCIEEWVNGWRENGDLGMSTMREKYEAQFSALKELSEVAPRRVHRLQNQWRDYVVEYSGAAFEPEEDAAPMRKSQMRPDTPEPDAISVEEMEIRLLETARQNSLRLHMEELTAQELAQPMDIDDNESEGSQAQISRPPSPLPAQYNEHGVLTARSKGKGRAE</sequence>
<dbReference type="AlphaFoldDB" id="A0A8H3BMP0"/>
<feature type="domain" description="DUF6532" evidence="2">
    <location>
        <begin position="5"/>
        <end position="87"/>
    </location>
</feature>
<reference evidence="3" key="1">
    <citation type="submission" date="2021-01" db="EMBL/GenBank/DDBJ databases">
        <authorList>
            <person name="Kaushik A."/>
        </authorList>
    </citation>
    <scope>NUCLEOTIDE SEQUENCE</scope>
    <source>
        <strain evidence="3">AG1-1C</strain>
    </source>
</reference>
<evidence type="ECO:0000259" key="2">
    <source>
        <dbReference type="Pfam" id="PF20149"/>
    </source>
</evidence>
<dbReference type="InterPro" id="IPR045341">
    <property type="entry name" value="DUF6532"/>
</dbReference>
<evidence type="ECO:0000256" key="1">
    <source>
        <dbReference type="SAM" id="MobiDB-lite"/>
    </source>
</evidence>
<comment type="caution">
    <text evidence="3">The sequence shown here is derived from an EMBL/GenBank/DDBJ whole genome shotgun (WGS) entry which is preliminary data.</text>
</comment>
<organism evidence="3 4">
    <name type="scientific">Rhizoctonia solani</name>
    <dbReference type="NCBI Taxonomy" id="456999"/>
    <lineage>
        <taxon>Eukaryota</taxon>
        <taxon>Fungi</taxon>
        <taxon>Dikarya</taxon>
        <taxon>Basidiomycota</taxon>
        <taxon>Agaricomycotina</taxon>
        <taxon>Agaricomycetes</taxon>
        <taxon>Cantharellales</taxon>
        <taxon>Ceratobasidiaceae</taxon>
        <taxon>Rhizoctonia</taxon>
    </lineage>
</organism>
<evidence type="ECO:0000313" key="3">
    <source>
        <dbReference type="EMBL" id="CAE6461628.1"/>
    </source>
</evidence>
<dbReference type="Proteomes" id="UP000663846">
    <property type="component" value="Unassembled WGS sequence"/>
</dbReference>
<feature type="non-terminal residue" evidence="3">
    <location>
        <position position="1"/>
    </location>
</feature>
<gene>
    <name evidence="3" type="ORF">RDB_LOCUS160898</name>
</gene>
<dbReference type="Pfam" id="PF20149">
    <property type="entry name" value="DUF6532"/>
    <property type="match status" value="1"/>
</dbReference>
<protein>
    <recommendedName>
        <fullName evidence="2">DUF6532 domain-containing protein</fullName>
    </recommendedName>
</protein>